<protein>
    <recommendedName>
        <fullName evidence="2">Aminoglycoside phosphotransferase domain-containing protein</fullName>
    </recommendedName>
</protein>
<proteinExistence type="predicted"/>
<evidence type="ECO:0000313" key="3">
    <source>
        <dbReference type="EMBL" id="GAA2379735.1"/>
    </source>
</evidence>
<gene>
    <name evidence="3" type="ORF">GCM10010170_086620</name>
</gene>
<comment type="caution">
    <text evidence="3">The sequence shown here is derived from an EMBL/GenBank/DDBJ whole genome shotgun (WGS) entry which is preliminary data.</text>
</comment>
<organism evidence="3 4">
    <name type="scientific">Dactylosporangium salmoneum</name>
    <dbReference type="NCBI Taxonomy" id="53361"/>
    <lineage>
        <taxon>Bacteria</taxon>
        <taxon>Bacillati</taxon>
        <taxon>Actinomycetota</taxon>
        <taxon>Actinomycetes</taxon>
        <taxon>Micromonosporales</taxon>
        <taxon>Micromonosporaceae</taxon>
        <taxon>Dactylosporangium</taxon>
    </lineage>
</organism>
<dbReference type="EMBL" id="BAAARV010000086">
    <property type="protein sequence ID" value="GAA2379735.1"/>
    <property type="molecule type" value="Genomic_DNA"/>
</dbReference>
<sequence>MRPPRRPAGPPPARPGERGASLRDWDVSAPIEQLAGEYDPARLTAVWEADRAAPEWAGPPVWIHGDLHAGNLLVRGGTLAVVLDWSCLAVGDPAADLLPAWLLLDGPGRAEFRAALAPDEDTWRRGRAKAFGMALAALPYYRDTNPFLAALGRRGIAAVLSEVDG</sequence>
<evidence type="ECO:0000313" key="4">
    <source>
        <dbReference type="Proteomes" id="UP001501444"/>
    </source>
</evidence>
<feature type="compositionally biased region" description="Basic and acidic residues" evidence="1">
    <location>
        <begin position="15"/>
        <end position="24"/>
    </location>
</feature>
<accession>A0ABP5ULF5</accession>
<evidence type="ECO:0000259" key="2">
    <source>
        <dbReference type="Pfam" id="PF01636"/>
    </source>
</evidence>
<feature type="compositionally biased region" description="Pro residues" evidence="1">
    <location>
        <begin position="1"/>
        <end position="14"/>
    </location>
</feature>
<dbReference type="Pfam" id="PF01636">
    <property type="entry name" value="APH"/>
    <property type="match status" value="1"/>
</dbReference>
<dbReference type="Proteomes" id="UP001501444">
    <property type="component" value="Unassembled WGS sequence"/>
</dbReference>
<reference evidence="4" key="1">
    <citation type="journal article" date="2019" name="Int. J. Syst. Evol. Microbiol.">
        <title>The Global Catalogue of Microorganisms (GCM) 10K type strain sequencing project: providing services to taxonomists for standard genome sequencing and annotation.</title>
        <authorList>
            <consortium name="The Broad Institute Genomics Platform"/>
            <consortium name="The Broad Institute Genome Sequencing Center for Infectious Disease"/>
            <person name="Wu L."/>
            <person name="Ma J."/>
        </authorList>
    </citation>
    <scope>NUCLEOTIDE SEQUENCE [LARGE SCALE GENOMIC DNA]</scope>
    <source>
        <strain evidence="4">JCM 3272</strain>
    </source>
</reference>
<keyword evidence="4" id="KW-1185">Reference proteome</keyword>
<dbReference type="InterPro" id="IPR011009">
    <property type="entry name" value="Kinase-like_dom_sf"/>
</dbReference>
<feature type="region of interest" description="Disordered" evidence="1">
    <location>
        <begin position="1"/>
        <end position="24"/>
    </location>
</feature>
<dbReference type="Gene3D" id="3.90.1200.10">
    <property type="match status" value="1"/>
</dbReference>
<dbReference type="SUPFAM" id="SSF56112">
    <property type="entry name" value="Protein kinase-like (PK-like)"/>
    <property type="match status" value="1"/>
</dbReference>
<feature type="domain" description="Aminoglycoside phosphotransferase" evidence="2">
    <location>
        <begin position="7"/>
        <end position="127"/>
    </location>
</feature>
<dbReference type="InterPro" id="IPR002575">
    <property type="entry name" value="Aminoglycoside_PTrfase"/>
</dbReference>
<evidence type="ECO:0000256" key="1">
    <source>
        <dbReference type="SAM" id="MobiDB-lite"/>
    </source>
</evidence>
<dbReference type="RefSeq" id="WP_344618493.1">
    <property type="nucleotide sequence ID" value="NZ_BAAARV010000086.1"/>
</dbReference>
<name>A0ABP5ULF5_9ACTN</name>